<comment type="similarity">
    <text evidence="10">Belongs to the phosphofructokinase type A (PFKA) family. PPi-dependent PFK group II subfamily. Atypical ATP-dependent clade 'X' sub-subfamily.</text>
</comment>
<dbReference type="EMBL" id="WJJP01000439">
    <property type="protein sequence ID" value="MBD3325604.1"/>
    <property type="molecule type" value="Genomic_DNA"/>
</dbReference>
<evidence type="ECO:0000256" key="6">
    <source>
        <dbReference type="ARBA" id="ARBA00022840"/>
    </source>
</evidence>
<evidence type="ECO:0000256" key="7">
    <source>
        <dbReference type="ARBA" id="ARBA00022842"/>
    </source>
</evidence>
<feature type="binding site" evidence="10">
    <location>
        <position position="76"/>
    </location>
    <ligand>
        <name>ATP</name>
        <dbReference type="ChEBI" id="CHEBI:30616"/>
    </ligand>
</feature>
<evidence type="ECO:0000313" key="13">
    <source>
        <dbReference type="Proteomes" id="UP000649604"/>
    </source>
</evidence>
<feature type="site" description="Important for substrate specificity; cannot use PPi as phosphoryl donor" evidence="10">
    <location>
        <position position="169"/>
    </location>
</feature>
<dbReference type="EC" id="2.7.1.11" evidence="10"/>
<comment type="caution">
    <text evidence="12">The sequence shown here is derived from an EMBL/GenBank/DDBJ whole genome shotgun (WGS) entry which is preliminary data.</text>
</comment>
<dbReference type="GO" id="GO:0046872">
    <property type="term" value="F:metal ion binding"/>
    <property type="evidence" value="ECO:0007669"/>
    <property type="project" value="UniProtKB-KW"/>
</dbReference>
<dbReference type="NCBIfam" id="NF005301">
    <property type="entry name" value="PRK06830.1"/>
    <property type="match status" value="1"/>
</dbReference>
<evidence type="ECO:0000256" key="2">
    <source>
        <dbReference type="ARBA" id="ARBA00022679"/>
    </source>
</evidence>
<feature type="binding site" evidence="10">
    <location>
        <position position="297"/>
    </location>
    <ligand>
        <name>substrate</name>
    </ligand>
</feature>
<dbReference type="HAMAP" id="MF_01981">
    <property type="entry name" value="Phosphofructokinase_II_X"/>
    <property type="match status" value="1"/>
</dbReference>
<evidence type="ECO:0000256" key="9">
    <source>
        <dbReference type="ARBA" id="ARBA00048070"/>
    </source>
</evidence>
<dbReference type="GO" id="GO:0006002">
    <property type="term" value="P:fructose 6-phosphate metabolic process"/>
    <property type="evidence" value="ECO:0007669"/>
    <property type="project" value="InterPro"/>
</dbReference>
<keyword evidence="6 10" id="KW-0067">ATP-binding</keyword>
<evidence type="ECO:0000256" key="5">
    <source>
        <dbReference type="ARBA" id="ARBA00022777"/>
    </source>
</evidence>
<evidence type="ECO:0000313" key="12">
    <source>
        <dbReference type="EMBL" id="MBD3325604.1"/>
    </source>
</evidence>
<feature type="binding site" evidence="10">
    <location>
        <begin position="142"/>
        <end position="143"/>
    </location>
    <ligand>
        <name>ATP</name>
        <dbReference type="ChEBI" id="CHEBI:30616"/>
    </ligand>
</feature>
<dbReference type="PIRSF" id="PIRSF000534">
    <property type="entry name" value="PPi_PFK_TP0108"/>
    <property type="match status" value="1"/>
</dbReference>
<keyword evidence="4 10" id="KW-0547">Nucleotide-binding</keyword>
<comment type="subunit">
    <text evidence="10">Homodimer.</text>
</comment>
<dbReference type="SUPFAM" id="SSF53784">
    <property type="entry name" value="Phosphofructokinase"/>
    <property type="match status" value="1"/>
</dbReference>
<comment type="cofactor">
    <cofactor evidence="1 10">
        <name>Mg(2+)</name>
        <dbReference type="ChEBI" id="CHEBI:18420"/>
    </cofactor>
</comment>
<organism evidence="12 13">
    <name type="scientific">candidate division KSB3 bacterium</name>
    <dbReference type="NCBI Taxonomy" id="2044937"/>
    <lineage>
        <taxon>Bacteria</taxon>
        <taxon>candidate division KSB3</taxon>
    </lineage>
</organism>
<keyword evidence="8 10" id="KW-0324">Glycolysis</keyword>
<dbReference type="GO" id="GO:0005737">
    <property type="term" value="C:cytoplasm"/>
    <property type="evidence" value="ECO:0007669"/>
    <property type="project" value="UniProtKB-SubCell"/>
</dbReference>
<evidence type="ECO:0000259" key="11">
    <source>
        <dbReference type="Pfam" id="PF00365"/>
    </source>
</evidence>
<dbReference type="PANTHER" id="PTHR45770">
    <property type="entry name" value="ATP-DEPENDENT 6-PHOSPHOFRUCTOKINASE 1"/>
    <property type="match status" value="1"/>
</dbReference>
<keyword evidence="7 10" id="KW-0460">Magnesium</keyword>
<keyword evidence="2 10" id="KW-0808">Transferase</keyword>
<dbReference type="GO" id="GO:0003872">
    <property type="term" value="F:6-phosphofructokinase activity"/>
    <property type="evidence" value="ECO:0007669"/>
    <property type="project" value="UniProtKB-UniRule"/>
</dbReference>
<protein>
    <recommendedName>
        <fullName evidence="10">ATP-dependent 6-phosphofructokinase</fullName>
        <shortName evidence="10">ATP-PFK</shortName>
        <shortName evidence="10">Phosphofructokinase</shortName>
        <ecNumber evidence="10">2.7.1.11</ecNumber>
    </recommendedName>
    <alternativeName>
        <fullName evidence="10">Phosphohexokinase</fullName>
    </alternativeName>
</protein>
<dbReference type="InterPro" id="IPR035966">
    <property type="entry name" value="PKF_sf"/>
</dbReference>
<gene>
    <name evidence="10" type="primary">pfkA</name>
    <name evidence="12" type="ORF">GF339_13550</name>
</gene>
<dbReference type="FunFam" id="3.40.50.450:FF:000002">
    <property type="entry name" value="ATP-dependent 6-phosphofructokinase"/>
    <property type="match status" value="1"/>
</dbReference>
<feature type="binding site" evidence="10">
    <location>
        <begin position="196"/>
        <end position="198"/>
    </location>
    <ligand>
        <name>substrate</name>
    </ligand>
</feature>
<dbReference type="InterPro" id="IPR022953">
    <property type="entry name" value="ATP_PFK"/>
</dbReference>
<comment type="function">
    <text evidence="10">Catalyzes the phosphorylation of D-fructose 6-phosphate to fructose 1,6-bisphosphate by ATP, the first committing step of glycolysis.</text>
</comment>
<name>A0A9D5Q695_9BACT</name>
<keyword evidence="10" id="KW-0963">Cytoplasm</keyword>
<evidence type="ECO:0000256" key="3">
    <source>
        <dbReference type="ARBA" id="ARBA00022723"/>
    </source>
</evidence>
<dbReference type="InterPro" id="IPR012004">
    <property type="entry name" value="PyroP-dep_PFK_TP0108"/>
</dbReference>
<feature type="domain" description="Phosphofructokinase" evidence="11">
    <location>
        <begin position="69"/>
        <end position="374"/>
    </location>
</feature>
<accession>A0A9D5Q695</accession>
<evidence type="ECO:0000256" key="10">
    <source>
        <dbReference type="HAMAP-Rule" id="MF_01981"/>
    </source>
</evidence>
<sequence length="436" mass="47615">MLTAEDLQVKTLGECRFESPLNLPEALYVSDATRIHYASEIPNSTEDHLGFEKAGPRKNMFFDPAETKAAIVTCGGLSPGLNDVIRALVMQLYHKYGVEHILGIRFGYKGLNPANWLEPLKLYPGSVERIHETGGTLLGSSRGNERPEVMVDTLEKLGINILFCIGGDGTLRGANVIWQEVERRGLKVAIIGVPKTIDNDIGYVAKTFGFDTAVAEARHALQCAHVEAKGAQNGIGLVKVMGRDSGFIAAHATLANLDVNFTLIPEVPFDLYGKGGLLEVLEQRLKKRHHAVIVVAEGAGQDLCAGETTRDASGNLRHKDIGVFLRDEIVKYFKAKNTPITLKYIDPSYIIRSVPANASDSIFCAHLGRYAVHAAMAGKTDMIVGRWHDVFTHVPIPITVSSRKKISAEGSLWLSVLESTGQPVSLKSSEDIREHE</sequence>
<dbReference type="Proteomes" id="UP000649604">
    <property type="component" value="Unassembled WGS sequence"/>
</dbReference>
<proteinExistence type="inferred from homology"/>
<feature type="binding site" evidence="10">
    <location>
        <begin position="167"/>
        <end position="170"/>
    </location>
    <ligand>
        <name>ATP</name>
        <dbReference type="ChEBI" id="CHEBI:30616"/>
    </ligand>
</feature>
<comment type="subcellular location">
    <subcellularLocation>
        <location evidence="10">Cytoplasm</location>
    </subcellularLocation>
</comment>
<feature type="active site" description="Proton acceptor" evidence="10">
    <location>
        <position position="198"/>
    </location>
</feature>
<dbReference type="PRINTS" id="PR00476">
    <property type="entry name" value="PHFRCTKINASE"/>
</dbReference>
<keyword evidence="5 10" id="KW-0418">Kinase</keyword>
<evidence type="ECO:0000256" key="4">
    <source>
        <dbReference type="ARBA" id="ARBA00022741"/>
    </source>
</evidence>
<evidence type="ECO:0000256" key="1">
    <source>
        <dbReference type="ARBA" id="ARBA00001946"/>
    </source>
</evidence>
<feature type="binding site" evidence="10">
    <location>
        <position position="168"/>
    </location>
    <ligand>
        <name>Mg(2+)</name>
        <dbReference type="ChEBI" id="CHEBI:18420"/>
        <note>catalytic</note>
    </ligand>
</feature>
<dbReference type="InterPro" id="IPR050929">
    <property type="entry name" value="PFKA"/>
</dbReference>
<dbReference type="Gene3D" id="3.40.50.450">
    <property type="match status" value="1"/>
</dbReference>
<reference evidence="12" key="1">
    <citation type="submission" date="2019-11" db="EMBL/GenBank/DDBJ databases">
        <title>Microbial mats filling the niche in hypersaline microbial mats.</title>
        <authorList>
            <person name="Wong H.L."/>
            <person name="Macleod F.I."/>
            <person name="White R.A. III"/>
            <person name="Burns B.P."/>
        </authorList>
    </citation>
    <scope>NUCLEOTIDE SEQUENCE</scope>
    <source>
        <strain evidence="12">Rbin_158</strain>
    </source>
</reference>
<feature type="binding site" evidence="10">
    <location>
        <begin position="349"/>
        <end position="352"/>
    </location>
    <ligand>
        <name>substrate</name>
    </ligand>
</feature>
<feature type="binding site" evidence="10">
    <location>
        <begin position="241"/>
        <end position="243"/>
    </location>
    <ligand>
        <name>substrate</name>
    </ligand>
</feature>
<comment type="catalytic activity">
    <reaction evidence="9 10">
        <text>beta-D-fructose 6-phosphate + ATP = beta-D-fructose 1,6-bisphosphate + ADP + H(+)</text>
        <dbReference type="Rhea" id="RHEA:16109"/>
        <dbReference type="ChEBI" id="CHEBI:15378"/>
        <dbReference type="ChEBI" id="CHEBI:30616"/>
        <dbReference type="ChEBI" id="CHEBI:32966"/>
        <dbReference type="ChEBI" id="CHEBI:57634"/>
        <dbReference type="ChEBI" id="CHEBI:456216"/>
        <dbReference type="EC" id="2.7.1.11"/>
    </reaction>
</comment>
<comment type="pathway">
    <text evidence="10">Carbohydrate degradation; glycolysis; D-glyceraldehyde 3-phosphate and glycerone phosphate from D-glucose: step 3/4.</text>
</comment>
<dbReference type="AlphaFoldDB" id="A0A9D5Q695"/>
<dbReference type="Pfam" id="PF00365">
    <property type="entry name" value="PFK"/>
    <property type="match status" value="1"/>
</dbReference>
<dbReference type="InterPro" id="IPR000023">
    <property type="entry name" value="Phosphofructokinase_dom"/>
</dbReference>
<keyword evidence="3 10" id="KW-0479">Metal-binding</keyword>
<dbReference type="GO" id="GO:0005524">
    <property type="term" value="F:ATP binding"/>
    <property type="evidence" value="ECO:0007669"/>
    <property type="project" value="UniProtKB-KW"/>
</dbReference>
<evidence type="ECO:0000256" key="8">
    <source>
        <dbReference type="ARBA" id="ARBA00023152"/>
    </source>
</evidence>